<organism evidence="1 2">
    <name type="scientific">Marchantia polymorpha</name>
    <name type="common">Common liverwort</name>
    <name type="synonym">Marchantia aquatica</name>
    <dbReference type="NCBI Taxonomy" id="3197"/>
    <lineage>
        <taxon>Eukaryota</taxon>
        <taxon>Viridiplantae</taxon>
        <taxon>Streptophyta</taxon>
        <taxon>Embryophyta</taxon>
        <taxon>Marchantiophyta</taxon>
        <taxon>Marchantiopsida</taxon>
        <taxon>Marchantiidae</taxon>
        <taxon>Marchantiales</taxon>
        <taxon>Marchantiaceae</taxon>
        <taxon>Marchantia</taxon>
    </lineage>
</organism>
<name>A0A2R6WUP3_MARPO</name>
<sequence>MPQKVLRLCVSLFLKKMKTVLHHKILELPTMQGHNAGISSTKRYRERYIAVEHHEKLCLTNRGSWSMSICGRLRTASKNNPRFGRLTTE</sequence>
<evidence type="ECO:0000313" key="2">
    <source>
        <dbReference type="Proteomes" id="UP000244005"/>
    </source>
</evidence>
<dbReference type="EMBL" id="KZ772728">
    <property type="protein sequence ID" value="PTQ37577.1"/>
    <property type="molecule type" value="Genomic_DNA"/>
</dbReference>
<proteinExistence type="predicted"/>
<dbReference type="AlphaFoldDB" id="A0A2R6WUP3"/>
<dbReference type="Proteomes" id="UP000244005">
    <property type="component" value="Unassembled WGS sequence"/>
</dbReference>
<accession>A0A2R6WUP3</accession>
<gene>
    <name evidence="1" type="ORF">MARPO_0056s0048</name>
</gene>
<reference evidence="2" key="1">
    <citation type="journal article" date="2017" name="Cell">
        <title>Insights into land plant evolution garnered from the Marchantia polymorpha genome.</title>
        <authorList>
            <person name="Bowman J.L."/>
            <person name="Kohchi T."/>
            <person name="Yamato K.T."/>
            <person name="Jenkins J."/>
            <person name="Shu S."/>
            <person name="Ishizaki K."/>
            <person name="Yamaoka S."/>
            <person name="Nishihama R."/>
            <person name="Nakamura Y."/>
            <person name="Berger F."/>
            <person name="Adam C."/>
            <person name="Aki S.S."/>
            <person name="Althoff F."/>
            <person name="Araki T."/>
            <person name="Arteaga-Vazquez M.A."/>
            <person name="Balasubrmanian S."/>
            <person name="Barry K."/>
            <person name="Bauer D."/>
            <person name="Boehm C.R."/>
            <person name="Briginshaw L."/>
            <person name="Caballero-Perez J."/>
            <person name="Catarino B."/>
            <person name="Chen F."/>
            <person name="Chiyoda S."/>
            <person name="Chovatia M."/>
            <person name="Davies K.M."/>
            <person name="Delmans M."/>
            <person name="Demura T."/>
            <person name="Dierschke T."/>
            <person name="Dolan L."/>
            <person name="Dorantes-Acosta A.E."/>
            <person name="Eklund D.M."/>
            <person name="Florent S.N."/>
            <person name="Flores-Sandoval E."/>
            <person name="Fujiyama A."/>
            <person name="Fukuzawa H."/>
            <person name="Galik B."/>
            <person name="Grimanelli D."/>
            <person name="Grimwood J."/>
            <person name="Grossniklaus U."/>
            <person name="Hamada T."/>
            <person name="Haseloff J."/>
            <person name="Hetherington A.J."/>
            <person name="Higo A."/>
            <person name="Hirakawa Y."/>
            <person name="Hundley H.N."/>
            <person name="Ikeda Y."/>
            <person name="Inoue K."/>
            <person name="Inoue S.I."/>
            <person name="Ishida S."/>
            <person name="Jia Q."/>
            <person name="Kakita M."/>
            <person name="Kanazawa T."/>
            <person name="Kawai Y."/>
            <person name="Kawashima T."/>
            <person name="Kennedy M."/>
            <person name="Kinose K."/>
            <person name="Kinoshita T."/>
            <person name="Kohara Y."/>
            <person name="Koide E."/>
            <person name="Komatsu K."/>
            <person name="Kopischke S."/>
            <person name="Kubo M."/>
            <person name="Kyozuka J."/>
            <person name="Lagercrantz U."/>
            <person name="Lin S.S."/>
            <person name="Lindquist E."/>
            <person name="Lipzen A.M."/>
            <person name="Lu C.W."/>
            <person name="De Luna E."/>
            <person name="Martienssen R.A."/>
            <person name="Minamino N."/>
            <person name="Mizutani M."/>
            <person name="Mizutani M."/>
            <person name="Mochizuki N."/>
            <person name="Monte I."/>
            <person name="Mosher R."/>
            <person name="Nagasaki H."/>
            <person name="Nakagami H."/>
            <person name="Naramoto S."/>
            <person name="Nishitani K."/>
            <person name="Ohtani M."/>
            <person name="Okamoto T."/>
            <person name="Okumura M."/>
            <person name="Phillips J."/>
            <person name="Pollak B."/>
            <person name="Reinders A."/>
            <person name="Rovekamp M."/>
            <person name="Sano R."/>
            <person name="Sawa S."/>
            <person name="Schmid M.W."/>
            <person name="Shirakawa M."/>
            <person name="Solano R."/>
            <person name="Spunde A."/>
            <person name="Suetsugu N."/>
            <person name="Sugano S."/>
            <person name="Sugiyama A."/>
            <person name="Sun R."/>
            <person name="Suzuki Y."/>
            <person name="Takenaka M."/>
            <person name="Takezawa D."/>
            <person name="Tomogane H."/>
            <person name="Tsuzuki M."/>
            <person name="Ueda T."/>
            <person name="Umeda M."/>
            <person name="Ward J.M."/>
            <person name="Watanabe Y."/>
            <person name="Yazaki K."/>
            <person name="Yokoyama R."/>
            <person name="Yoshitake Y."/>
            <person name="Yotsui I."/>
            <person name="Zachgo S."/>
            <person name="Schmutz J."/>
        </authorList>
    </citation>
    <scope>NUCLEOTIDE SEQUENCE [LARGE SCALE GENOMIC DNA]</scope>
    <source>
        <strain evidence="2">Tak-1</strain>
    </source>
</reference>
<protein>
    <submittedName>
        <fullName evidence="1">Uncharacterized protein</fullName>
    </submittedName>
</protein>
<evidence type="ECO:0000313" key="1">
    <source>
        <dbReference type="EMBL" id="PTQ37577.1"/>
    </source>
</evidence>
<keyword evidence="2" id="KW-1185">Reference proteome</keyword>
<dbReference type="Gramene" id="Mp6g15360.1">
    <property type="protein sequence ID" value="Mp6g15360.1.cds1"/>
    <property type="gene ID" value="Mp6g15360"/>
</dbReference>